<reference evidence="2" key="1">
    <citation type="submission" date="2020-06" db="EMBL/GenBank/DDBJ databases">
        <authorList>
            <consortium name="Plant Systems Biology data submission"/>
        </authorList>
    </citation>
    <scope>NUCLEOTIDE SEQUENCE</scope>
    <source>
        <strain evidence="2">D6</strain>
    </source>
</reference>
<evidence type="ECO:0000256" key="1">
    <source>
        <dbReference type="SAM" id="MobiDB-lite"/>
    </source>
</evidence>
<evidence type="ECO:0000313" key="3">
    <source>
        <dbReference type="Proteomes" id="UP001153069"/>
    </source>
</evidence>
<dbReference type="OrthoDB" id="539213at2759"/>
<accession>A0A9N8EE03</accession>
<dbReference type="SMART" id="SM00248">
    <property type="entry name" value="ANK"/>
    <property type="match status" value="2"/>
</dbReference>
<organism evidence="2 3">
    <name type="scientific">Seminavis robusta</name>
    <dbReference type="NCBI Taxonomy" id="568900"/>
    <lineage>
        <taxon>Eukaryota</taxon>
        <taxon>Sar</taxon>
        <taxon>Stramenopiles</taxon>
        <taxon>Ochrophyta</taxon>
        <taxon>Bacillariophyta</taxon>
        <taxon>Bacillariophyceae</taxon>
        <taxon>Bacillariophycidae</taxon>
        <taxon>Naviculales</taxon>
        <taxon>Naviculaceae</taxon>
        <taxon>Seminavis</taxon>
    </lineage>
</organism>
<sequence>MSSLSDTGEPPPKRQRTDNGTDGNVGPAEDEAAARRKLEEAHFDPDDVAAAITPPHSAKPPGVGSWYAITPMTYFSYYGDLPMCRYILNHGGDASKSGQEFWFPMYAAVHRGHLDVCKWLFENGAQKDVRTGTGRLSLMGHRPLSCCWRSPGDRLAIRKWLLLNGAAQDGSGNFIRRILQRDLLPRKLKSGYSKWVDDRPELLAWSQTMLQTRLAFHAFLMGTGTPSATKPDAADEGKTSFIGTDKNVLDEQNPRGRSPVECVSGNIGVLKCIAVFVGVCDSKQLQVHQQLSRMLPIILEDDPPRGEVRDREKIRDVAS</sequence>
<keyword evidence="3" id="KW-1185">Reference proteome</keyword>
<dbReference type="Proteomes" id="UP001153069">
    <property type="component" value="Unassembled WGS sequence"/>
</dbReference>
<name>A0A9N8EE03_9STRA</name>
<evidence type="ECO:0000313" key="2">
    <source>
        <dbReference type="EMBL" id="CAB9519063.1"/>
    </source>
</evidence>
<protein>
    <submittedName>
        <fullName evidence="2">Ankyrin Repeat Protein</fullName>
    </submittedName>
</protein>
<dbReference type="InterPro" id="IPR002110">
    <property type="entry name" value="Ankyrin_rpt"/>
</dbReference>
<dbReference type="EMBL" id="CAICTM010000983">
    <property type="protein sequence ID" value="CAB9519063.1"/>
    <property type="molecule type" value="Genomic_DNA"/>
</dbReference>
<gene>
    <name evidence="2" type="ORF">SEMRO_985_G228040.1</name>
</gene>
<proteinExistence type="predicted"/>
<dbReference type="InterPro" id="IPR036770">
    <property type="entry name" value="Ankyrin_rpt-contain_sf"/>
</dbReference>
<feature type="region of interest" description="Disordered" evidence="1">
    <location>
        <begin position="227"/>
        <end position="257"/>
    </location>
</feature>
<dbReference type="AlphaFoldDB" id="A0A9N8EE03"/>
<dbReference type="Pfam" id="PF12796">
    <property type="entry name" value="Ank_2"/>
    <property type="match status" value="1"/>
</dbReference>
<comment type="caution">
    <text evidence="2">The sequence shown here is derived from an EMBL/GenBank/DDBJ whole genome shotgun (WGS) entry which is preliminary data.</text>
</comment>
<feature type="region of interest" description="Disordered" evidence="1">
    <location>
        <begin position="1"/>
        <end position="39"/>
    </location>
</feature>
<dbReference type="SUPFAM" id="SSF48403">
    <property type="entry name" value="Ankyrin repeat"/>
    <property type="match status" value="1"/>
</dbReference>
<dbReference type="Gene3D" id="1.25.40.20">
    <property type="entry name" value="Ankyrin repeat-containing domain"/>
    <property type="match status" value="1"/>
</dbReference>